<feature type="region of interest" description="Disordered" evidence="1">
    <location>
        <begin position="203"/>
        <end position="236"/>
    </location>
</feature>
<dbReference type="EMBL" id="JEME01002647">
    <property type="protein sequence ID" value="KYG03630.1"/>
    <property type="molecule type" value="Genomic_DNA"/>
</dbReference>
<dbReference type="Proteomes" id="UP000075502">
    <property type="component" value="Unassembled WGS sequence"/>
</dbReference>
<evidence type="ECO:0000313" key="2">
    <source>
        <dbReference type="EMBL" id="KYG03630.1"/>
    </source>
</evidence>
<name>A0A150TFY6_SORCE</name>
<sequence length="236" mass="25771">MEVTHAAKATFAERLLERFGVEVAEDDRARIAGSGERVSERASCLAALLCGDDAAVRIGDAAPPVIHHEQDRPAFVVPSELASSDQPARHRGDPWAMDFDRDEPGEAFGSRQHREACPAAIRTRLEEPDVSGMKSLLQETEDPVGMDLGQPDEVRPGSGEEAVENARDGVELGEQLWLVRGPIPPGARLEEVLDVPECDTQVGHDAPILNARDERRTHNREANRPLLHGRQRPGAP</sequence>
<reference evidence="2 3" key="1">
    <citation type="submission" date="2014-02" db="EMBL/GenBank/DDBJ databases">
        <title>The small core and large imbalanced accessory genome model reveals a collaborative survival strategy of Sorangium cellulosum strains in nature.</title>
        <authorList>
            <person name="Han K."/>
            <person name="Peng R."/>
            <person name="Blom J."/>
            <person name="Li Y.-Z."/>
        </authorList>
    </citation>
    <scope>NUCLEOTIDE SEQUENCE [LARGE SCALE GENOMIC DNA]</scope>
    <source>
        <strain evidence="2 3">So0007-03</strain>
    </source>
</reference>
<feature type="compositionally biased region" description="Basic residues" evidence="1">
    <location>
        <begin position="227"/>
        <end position="236"/>
    </location>
</feature>
<feature type="compositionally biased region" description="Basic and acidic residues" evidence="1">
    <location>
        <begin position="211"/>
        <end position="223"/>
    </location>
</feature>
<protein>
    <submittedName>
        <fullName evidence="2">Uncharacterized protein</fullName>
    </submittedName>
</protein>
<proteinExistence type="predicted"/>
<evidence type="ECO:0000256" key="1">
    <source>
        <dbReference type="SAM" id="MobiDB-lite"/>
    </source>
</evidence>
<evidence type="ECO:0000313" key="3">
    <source>
        <dbReference type="Proteomes" id="UP000075502"/>
    </source>
</evidence>
<organism evidence="2 3">
    <name type="scientific">Sorangium cellulosum</name>
    <name type="common">Polyangium cellulosum</name>
    <dbReference type="NCBI Taxonomy" id="56"/>
    <lineage>
        <taxon>Bacteria</taxon>
        <taxon>Pseudomonadati</taxon>
        <taxon>Myxococcota</taxon>
        <taxon>Polyangia</taxon>
        <taxon>Polyangiales</taxon>
        <taxon>Polyangiaceae</taxon>
        <taxon>Sorangium</taxon>
    </lineage>
</organism>
<dbReference type="AlphaFoldDB" id="A0A150TFY6"/>
<comment type="caution">
    <text evidence="2">The sequence shown here is derived from an EMBL/GenBank/DDBJ whole genome shotgun (WGS) entry which is preliminary data.</text>
</comment>
<accession>A0A150TFY6</accession>
<gene>
    <name evidence="2" type="ORF">BE21_50720</name>
</gene>